<reference evidence="7" key="1">
    <citation type="journal article" date="2013" name="Genetics">
        <title>The draft genome and transcriptome of Panagrellus redivivus are shaped by the harsh demands of a free-living lifestyle.</title>
        <authorList>
            <person name="Srinivasan J."/>
            <person name="Dillman A.R."/>
            <person name="Macchietto M.G."/>
            <person name="Heikkinen L."/>
            <person name="Lakso M."/>
            <person name="Fracchia K.M."/>
            <person name="Antoshechkin I."/>
            <person name="Mortazavi A."/>
            <person name="Wong G."/>
            <person name="Sternberg P.W."/>
        </authorList>
    </citation>
    <scope>NUCLEOTIDE SEQUENCE [LARGE SCALE GENOMIC DNA]</scope>
    <source>
        <strain evidence="7">MT8872</strain>
    </source>
</reference>
<proteinExistence type="inferred from homology"/>
<dbReference type="InterPro" id="IPR011993">
    <property type="entry name" value="PH-like_dom_sf"/>
</dbReference>
<feature type="compositionally biased region" description="Low complexity" evidence="4">
    <location>
        <begin position="12"/>
        <end position="43"/>
    </location>
</feature>
<feature type="compositionally biased region" description="Acidic residues" evidence="4">
    <location>
        <begin position="793"/>
        <end position="809"/>
    </location>
</feature>
<dbReference type="PANTHER" id="PTHR23318">
    <property type="entry name" value="ATP SYNTHASE GAMMA-RELATED"/>
    <property type="match status" value="1"/>
</dbReference>
<comment type="subcellular location">
    <subcellularLocation>
        <location evidence="1">Nucleus</location>
    </subcellularLocation>
</comment>
<keyword evidence="3" id="KW-0539">Nucleus</keyword>
<dbReference type="InterPro" id="IPR006887">
    <property type="entry name" value="P4R3-like_central_dom"/>
</dbReference>
<feature type="compositionally biased region" description="Acidic residues" evidence="4">
    <location>
        <begin position="227"/>
        <end position="236"/>
    </location>
</feature>
<feature type="domain" description="PP4R3 EVH1-like" evidence="6">
    <location>
        <begin position="120"/>
        <end position="216"/>
    </location>
</feature>
<protein>
    <submittedName>
        <fullName evidence="8">PP4R3 domain-containing protein</fullName>
    </submittedName>
</protein>
<dbReference type="GO" id="GO:0006974">
    <property type="term" value="P:DNA damage response"/>
    <property type="evidence" value="ECO:0007669"/>
    <property type="project" value="TreeGrafter"/>
</dbReference>
<feature type="compositionally biased region" description="Polar residues" evidence="4">
    <location>
        <begin position="939"/>
        <end position="952"/>
    </location>
</feature>
<dbReference type="Gene3D" id="2.30.29.30">
    <property type="entry name" value="Pleckstrin-homology domain (PH domain)/Phosphotyrosine-binding domain (PTB)"/>
    <property type="match status" value="1"/>
</dbReference>
<name>A0A7E4UUE6_PANRE</name>
<dbReference type="Proteomes" id="UP000492821">
    <property type="component" value="Unassembled WGS sequence"/>
</dbReference>
<dbReference type="GO" id="GO:0030289">
    <property type="term" value="C:protein phosphatase 4 complex"/>
    <property type="evidence" value="ECO:0007669"/>
    <property type="project" value="TreeGrafter"/>
</dbReference>
<feature type="region of interest" description="Disordered" evidence="4">
    <location>
        <begin position="55"/>
        <end position="74"/>
    </location>
</feature>
<evidence type="ECO:0000256" key="3">
    <source>
        <dbReference type="ARBA" id="ARBA00023242"/>
    </source>
</evidence>
<feature type="compositionally biased region" description="Low complexity" evidence="4">
    <location>
        <begin position="237"/>
        <end position="248"/>
    </location>
</feature>
<accession>A0A7E4UUE6</accession>
<dbReference type="WBParaSite" id="Pan_g12663.t2">
    <property type="protein sequence ID" value="Pan_g12663.t2"/>
    <property type="gene ID" value="Pan_g12663"/>
</dbReference>
<dbReference type="Pfam" id="PF22972">
    <property type="entry name" value="EVH1_PP4R3"/>
    <property type="match status" value="1"/>
</dbReference>
<dbReference type="PANTHER" id="PTHR23318:SF0">
    <property type="entry name" value="SERINE_THREONINE-PROTEIN PHOSPHATASE 4 REGULATORY SUBUNIT 3"/>
    <property type="match status" value="1"/>
</dbReference>
<evidence type="ECO:0000313" key="8">
    <source>
        <dbReference type="WBParaSite" id="Pan_g12663.t2"/>
    </source>
</evidence>
<dbReference type="Pfam" id="PF04802">
    <property type="entry name" value="PP4R3"/>
    <property type="match status" value="1"/>
</dbReference>
<dbReference type="SUPFAM" id="SSF48371">
    <property type="entry name" value="ARM repeat"/>
    <property type="match status" value="1"/>
</dbReference>
<evidence type="ECO:0000256" key="4">
    <source>
        <dbReference type="SAM" id="MobiDB-lite"/>
    </source>
</evidence>
<evidence type="ECO:0000313" key="7">
    <source>
        <dbReference type="Proteomes" id="UP000492821"/>
    </source>
</evidence>
<feature type="region of interest" description="Disordered" evidence="4">
    <location>
        <begin position="226"/>
        <end position="248"/>
    </location>
</feature>
<organism evidence="7 8">
    <name type="scientific">Panagrellus redivivus</name>
    <name type="common">Microworm</name>
    <dbReference type="NCBI Taxonomy" id="6233"/>
    <lineage>
        <taxon>Eukaryota</taxon>
        <taxon>Metazoa</taxon>
        <taxon>Ecdysozoa</taxon>
        <taxon>Nematoda</taxon>
        <taxon>Chromadorea</taxon>
        <taxon>Rhabditida</taxon>
        <taxon>Tylenchina</taxon>
        <taxon>Panagrolaimomorpha</taxon>
        <taxon>Panagrolaimoidea</taxon>
        <taxon>Panagrolaimidae</taxon>
        <taxon>Panagrellus</taxon>
    </lineage>
</organism>
<keyword evidence="7" id="KW-1185">Reference proteome</keyword>
<comment type="similarity">
    <text evidence="2">Belongs to the SMEK family.</text>
</comment>
<feature type="compositionally biased region" description="Low complexity" evidence="4">
    <location>
        <begin position="757"/>
        <end position="772"/>
    </location>
</feature>
<dbReference type="GO" id="GO:0005654">
    <property type="term" value="C:nucleoplasm"/>
    <property type="evidence" value="ECO:0007669"/>
    <property type="project" value="TreeGrafter"/>
</dbReference>
<feature type="region of interest" description="Disordered" evidence="4">
    <location>
        <begin position="1"/>
        <end position="49"/>
    </location>
</feature>
<feature type="region of interest" description="Disordered" evidence="4">
    <location>
        <begin position="80"/>
        <end position="108"/>
    </location>
</feature>
<dbReference type="AlphaFoldDB" id="A0A7E4UUE6"/>
<feature type="compositionally biased region" description="Polar residues" evidence="4">
    <location>
        <begin position="964"/>
        <end position="973"/>
    </location>
</feature>
<dbReference type="SUPFAM" id="SSF50729">
    <property type="entry name" value="PH domain-like"/>
    <property type="match status" value="1"/>
</dbReference>
<reference evidence="8" key="2">
    <citation type="submission" date="2020-10" db="UniProtKB">
        <authorList>
            <consortium name="WormBaseParasite"/>
        </authorList>
    </citation>
    <scope>IDENTIFICATION</scope>
</reference>
<sequence>MAQLPDNFDVNPEPQQQPPTTEEAPAASDPTPAPSAPVLASPLVDEERNSLNLANEEAVDKATSESPTELTFATVADVESVLGPPEADNKENSKDRPSTSEEEEDGPTLSNIAIDKAAANRVKLYVLCEQKAWDDKGTGHVACVRVPKNPIEWSLIVRLEQEDRNILESKISETTIYQRQQGTLIVWTENENCDLALSFQEKQGCEDVWYQLRRIQPLLFQRREVSPMEDDVESDSSESQVSSWPSSLSLPPVEMGRITELENMLNSSLSSNSNRELMAHSLLRSNYLTSLCDLFETAESMGETIVLSSLASIAKDMFLLNNENLLSEMISERHFRPIVGMLEYDTTMKGENKKHREFLFDRSHFREVLPITNHELRAKITETFRLQYVLDVCLPAPSLFEENLMTTISSTIFFHRVKIVSALMSDKELLRQLFAELKQKDLNVARQKDLTNFLKEFVVFAQALQPNSPQGREQFFKMLLTYDVFQILDPCLSSPLHATQIMIVDLLIQIVDFTLNNFREFLRTQDVAESENLLIVKMINYMVNDKDPEFTNSHNMAEVLRVLLDSETGVRSECEPFLKFFYARGFIYLVKPILDLTAGGQLARDDYYTCRQVCTILSTLIFCVKNHELFARRFIIERDVLTNIAVLLKSKHHMISLKAVRLFRRIVDLRDEDYYKYIIGKEIMTPIVEAFLANGPRYNLLNSCFLDFFEFVIHEDIAPLVDYLSTHHLADLESITYVKTFSTIKLRYQGRHQKEMSVTSSASEQSSAPSTPVKALPETLAAQFEKERRHEEDDAFFSEDNEDKSEADAEGASADGKKPMRKSGFEPMFPSLPKRKTNEEEGVASIFGGNAATPNLIPSNGNNKIKMTFNIAGAKSLPVAEKPKNTSVQPIPLNPRYRRHSLVSYDDSDSDSDEENSVVTHSAPPSVCMSPVKADVDPQPTTSTANTENCDTNMEFAVSESRSDTSLSPSINGESRKRRRPSDEGEDENGSRTDDIERRSEKRQRSDSPKRHDFRHLNGHSNSNLPSLDESPISPIPVKSPQSCGIEAANDSRSASNQRIYESPTEETPSTNGEISHNSTPSSPATTV</sequence>
<feature type="domain" description="Serine/threonine-protein phosphatase 4 regulatory subunit 3-like central" evidence="5">
    <location>
        <begin position="260"/>
        <end position="749"/>
    </location>
</feature>
<evidence type="ECO:0000256" key="2">
    <source>
        <dbReference type="ARBA" id="ARBA00008809"/>
    </source>
</evidence>
<dbReference type="GO" id="GO:0072542">
    <property type="term" value="F:protein phosphatase activator activity"/>
    <property type="evidence" value="ECO:0007669"/>
    <property type="project" value="TreeGrafter"/>
</dbReference>
<evidence type="ECO:0000259" key="5">
    <source>
        <dbReference type="Pfam" id="PF04802"/>
    </source>
</evidence>
<dbReference type="InterPro" id="IPR016024">
    <property type="entry name" value="ARM-type_fold"/>
</dbReference>
<evidence type="ECO:0000259" key="6">
    <source>
        <dbReference type="Pfam" id="PF22972"/>
    </source>
</evidence>
<dbReference type="InterPro" id="IPR051137">
    <property type="entry name" value="PP4R3-like"/>
</dbReference>
<dbReference type="InterPro" id="IPR055236">
    <property type="entry name" value="EVH1_PP4R3"/>
</dbReference>
<feature type="region of interest" description="Disordered" evidence="4">
    <location>
        <begin position="755"/>
        <end position="837"/>
    </location>
</feature>
<feature type="compositionally biased region" description="Basic and acidic residues" evidence="4">
    <location>
        <begin position="87"/>
        <end position="99"/>
    </location>
</feature>
<feature type="compositionally biased region" description="Basic and acidic residues" evidence="4">
    <location>
        <begin position="989"/>
        <end position="1011"/>
    </location>
</feature>
<feature type="compositionally biased region" description="Polar residues" evidence="4">
    <location>
        <begin position="1051"/>
        <end position="1088"/>
    </location>
</feature>
<evidence type="ECO:0000256" key="1">
    <source>
        <dbReference type="ARBA" id="ARBA00004123"/>
    </source>
</evidence>
<feature type="compositionally biased region" description="Acidic residues" evidence="4">
    <location>
        <begin position="906"/>
        <end position="916"/>
    </location>
</feature>
<feature type="region of interest" description="Disordered" evidence="4">
    <location>
        <begin position="876"/>
        <end position="1088"/>
    </location>
</feature>